<sequence>MDASIRRANETIKSRNEPTIYSTSVKETGFLKATDILVLTDSKIYIFKSNGSKIKNVLPIYEMMGVKIDNSGKTESKNDHTIISLIFPKMNYTFETSLKMDSPQLLHHLYDIIQHVMSLNEQRKILIDNFRVSQQRHNGTGALYRLSNICVNPIKENFLALESILIYGQPYVSTSIFQDQKNFIPEFIKVLPLCPRIKSLSFPIIDNRSSSPSLQKDKNSGLNHRNSSEINNFQLLTHLARNEFYLKHISVQGEASDEFFDFLNALKENRDSRLFGLSFVNSEFNEDHLDSLEDMISQTEMKSIEFHRAIQPSTMPYFYKAFLSTKLFESVYCLNLSGTSNLDLSKLLPRLSKIKMLCLANCGIDVKDVLFSISYLTNLRVLDLSFNRCSEPIDLNEFYELNVDMPEYFNNLMVNNISFSSRCTIPFLEFIFSKFQNGLKLSIASITTANDEWNSIFSYLHHCEFRSLVSLVWDNNPIHPKFFTFLLKNPFFDSLSLNYCIKSAAAGDSLISLALFVESTQSLSKLSLRGNSKHYIGNNLNTLLKMVQSSTSLQFLDLTYTKCGDNGIKQINSFLSSWSPLKKLAIDGTHPTNPESFIELLHTAAKLKDHLCLSFPHNDVELLVKKKLISKDEAVNLRKLFLIDEKQHSFFLQPFRVFRYYFIDDFPNYLKKAQIDEIHTKRPLITELPPLSPKSTPANPYPASQLQSPAGKPGQSPFPRNSPLNSPKRKVTPRSSEITPLDFTNSPRRAVIPKKKSPKRPSSPKSPRSSPLKPSSQTERLPSPIEKPKKPEQVIVMRATSPKGAISPRTLKANPFGESPKRSRGVEIDQLQDSEENSGRSPARKHIHKSPSKKRPTSNKRSPKNKDELNESSEDNSKDDHYEYKRITRPPPPLIFGSDSEETKPKGKTSPKKKTSPKRKINSPASNKEIFNEHENQHHDERGNGNEKISTPKKPRSPKEKSPHQRGSGSNTPKRTKRQNSPTGSPKKKSPIRNKNKNAESESDSQENMEVPVNYEKPKWEFPKLNETHDSNTFWKDFRDNFMADQLVNV</sequence>
<reference evidence="2" key="1">
    <citation type="submission" date="2016-10" db="EMBL/GenBank/DDBJ databases">
        <authorList>
            <person name="Benchimol M."/>
            <person name="Almeida L.G."/>
            <person name="Vasconcelos A.T."/>
            <person name="Perreira-Neves A."/>
            <person name="Rosa I.A."/>
            <person name="Tasca T."/>
            <person name="Bogo M.R."/>
            <person name="de Souza W."/>
        </authorList>
    </citation>
    <scope>NUCLEOTIDE SEQUENCE [LARGE SCALE GENOMIC DNA]</scope>
    <source>
        <strain evidence="2">K</strain>
    </source>
</reference>
<dbReference type="EMBL" id="MLAK01001091">
    <property type="protein sequence ID" value="OHS97853.1"/>
    <property type="molecule type" value="Genomic_DNA"/>
</dbReference>
<comment type="caution">
    <text evidence="2">The sequence shown here is derived from an EMBL/GenBank/DDBJ whole genome shotgun (WGS) entry which is preliminary data.</text>
</comment>
<evidence type="ECO:0008006" key="4">
    <source>
        <dbReference type="Google" id="ProtNLM"/>
    </source>
</evidence>
<gene>
    <name evidence="2" type="ORF">TRFO_35863</name>
</gene>
<dbReference type="OrthoDB" id="10661138at2759"/>
<feature type="compositionally biased region" description="Basic residues" evidence="1">
    <location>
        <begin position="986"/>
        <end position="996"/>
    </location>
</feature>
<dbReference type="InterPro" id="IPR032675">
    <property type="entry name" value="LRR_dom_sf"/>
</dbReference>
<evidence type="ECO:0000313" key="3">
    <source>
        <dbReference type="Proteomes" id="UP000179807"/>
    </source>
</evidence>
<feature type="compositionally biased region" description="Basic residues" evidence="1">
    <location>
        <begin position="906"/>
        <end position="921"/>
    </location>
</feature>
<proteinExistence type="predicted"/>
<feature type="compositionally biased region" description="Basic and acidic residues" evidence="1">
    <location>
        <begin position="864"/>
        <end position="886"/>
    </location>
</feature>
<dbReference type="SUPFAM" id="SSF52047">
    <property type="entry name" value="RNI-like"/>
    <property type="match status" value="1"/>
</dbReference>
<feature type="compositionally biased region" description="Polar residues" evidence="1">
    <location>
        <begin position="965"/>
        <end position="984"/>
    </location>
</feature>
<dbReference type="RefSeq" id="XP_068350990.1">
    <property type="nucleotide sequence ID" value="XM_068510504.1"/>
</dbReference>
<dbReference type="Proteomes" id="UP000179807">
    <property type="component" value="Unassembled WGS sequence"/>
</dbReference>
<accession>A0A1J4JJX2</accession>
<dbReference type="AlphaFoldDB" id="A0A1J4JJX2"/>
<dbReference type="GeneID" id="94845208"/>
<protein>
    <recommendedName>
        <fullName evidence="4">Leucine Rich Repeat family protein</fullName>
    </recommendedName>
</protein>
<organism evidence="2 3">
    <name type="scientific">Tritrichomonas foetus</name>
    <dbReference type="NCBI Taxonomy" id="1144522"/>
    <lineage>
        <taxon>Eukaryota</taxon>
        <taxon>Metamonada</taxon>
        <taxon>Parabasalia</taxon>
        <taxon>Tritrichomonadida</taxon>
        <taxon>Tritrichomonadidae</taxon>
        <taxon>Tritrichomonas</taxon>
    </lineage>
</organism>
<evidence type="ECO:0000256" key="1">
    <source>
        <dbReference type="SAM" id="MobiDB-lite"/>
    </source>
</evidence>
<feature type="compositionally biased region" description="Polar residues" evidence="1">
    <location>
        <begin position="733"/>
        <end position="747"/>
    </location>
</feature>
<feature type="compositionally biased region" description="Basic residues" evidence="1">
    <location>
        <begin position="842"/>
        <end position="863"/>
    </location>
</feature>
<feature type="compositionally biased region" description="Basic and acidic residues" evidence="1">
    <location>
        <begin position="930"/>
        <end position="945"/>
    </location>
</feature>
<evidence type="ECO:0000313" key="2">
    <source>
        <dbReference type="EMBL" id="OHS97853.1"/>
    </source>
</evidence>
<feature type="compositionally biased region" description="Polar residues" evidence="1">
    <location>
        <begin position="693"/>
        <end position="708"/>
    </location>
</feature>
<dbReference type="Gene3D" id="3.80.10.10">
    <property type="entry name" value="Ribonuclease Inhibitor"/>
    <property type="match status" value="1"/>
</dbReference>
<feature type="region of interest" description="Disordered" evidence="1">
    <location>
        <begin position="686"/>
        <end position="1015"/>
    </location>
</feature>
<keyword evidence="3" id="KW-1185">Reference proteome</keyword>
<name>A0A1J4JJX2_9EUKA</name>
<dbReference type="VEuPathDB" id="TrichDB:TRFO_35863"/>
<feature type="compositionally biased region" description="Low complexity" evidence="1">
    <location>
        <begin position="763"/>
        <end position="776"/>
    </location>
</feature>